<dbReference type="Pfam" id="PF13568">
    <property type="entry name" value="OMP_b-brl_2"/>
    <property type="match status" value="1"/>
</dbReference>
<protein>
    <recommendedName>
        <fullName evidence="2">Outer membrane protein beta-barrel domain-containing protein</fullName>
    </recommendedName>
</protein>
<dbReference type="Proteomes" id="UP001255185">
    <property type="component" value="Unassembled WGS sequence"/>
</dbReference>
<dbReference type="RefSeq" id="WP_310027189.1">
    <property type="nucleotide sequence ID" value="NZ_JAVDVI010000011.1"/>
</dbReference>
<keyword evidence="4" id="KW-1185">Reference proteome</keyword>
<evidence type="ECO:0000313" key="3">
    <source>
        <dbReference type="EMBL" id="MDR6968581.1"/>
    </source>
</evidence>
<dbReference type="EMBL" id="JAVDVI010000011">
    <property type="protein sequence ID" value="MDR6968581.1"/>
    <property type="molecule type" value="Genomic_DNA"/>
</dbReference>
<evidence type="ECO:0000313" key="4">
    <source>
        <dbReference type="Proteomes" id="UP001255185"/>
    </source>
</evidence>
<dbReference type="InterPro" id="IPR025665">
    <property type="entry name" value="Beta-barrel_OMP_2"/>
</dbReference>
<evidence type="ECO:0000256" key="1">
    <source>
        <dbReference type="SAM" id="SignalP"/>
    </source>
</evidence>
<reference evidence="3 4" key="1">
    <citation type="submission" date="2023-07" db="EMBL/GenBank/DDBJ databases">
        <title>Sorghum-associated microbial communities from plants grown in Nebraska, USA.</title>
        <authorList>
            <person name="Schachtman D."/>
        </authorList>
    </citation>
    <scope>NUCLEOTIDE SEQUENCE [LARGE SCALE GENOMIC DNA]</scope>
    <source>
        <strain evidence="3 4">3773</strain>
    </source>
</reference>
<comment type="caution">
    <text evidence="3">The sequence shown here is derived from an EMBL/GenBank/DDBJ whole genome shotgun (WGS) entry which is preliminary data.</text>
</comment>
<sequence length="218" mass="23988">MKKILRSGLLLFAMAVSSTGFAQDGTSNVSGDTRENFKFGVKAGINLSNVYDEEGDEFVADGKVGFAGGAFVSIPLGTFVGIQPEVLYSEKGFKSEGEGLFGENYKFTRTTSHLDIPVHLQIKPIENFSILVGPQFSYLLSTKNEFNGFSAEQEEDINDDNYKKGIWGLSAGVDFTVENFILSARAAWDLSKSDKDGDESSLRYKNQIIQFTVGYTFM</sequence>
<proteinExistence type="predicted"/>
<keyword evidence="1" id="KW-0732">Signal</keyword>
<gene>
    <name evidence="3" type="ORF">J2X31_002604</name>
</gene>
<evidence type="ECO:0000259" key="2">
    <source>
        <dbReference type="Pfam" id="PF13568"/>
    </source>
</evidence>
<feature type="chain" id="PRO_5047533155" description="Outer membrane protein beta-barrel domain-containing protein" evidence="1">
    <location>
        <begin position="23"/>
        <end position="218"/>
    </location>
</feature>
<accession>A0ABU1TRS3</accession>
<name>A0ABU1TRS3_9FLAO</name>
<organism evidence="3 4">
    <name type="scientific">Flavobacterium arsenatis</name>
    <dbReference type="NCBI Taxonomy" id="1484332"/>
    <lineage>
        <taxon>Bacteria</taxon>
        <taxon>Pseudomonadati</taxon>
        <taxon>Bacteroidota</taxon>
        <taxon>Flavobacteriia</taxon>
        <taxon>Flavobacteriales</taxon>
        <taxon>Flavobacteriaceae</taxon>
        <taxon>Flavobacterium</taxon>
    </lineage>
</organism>
<feature type="signal peptide" evidence="1">
    <location>
        <begin position="1"/>
        <end position="22"/>
    </location>
</feature>
<feature type="domain" description="Outer membrane protein beta-barrel" evidence="2">
    <location>
        <begin position="21"/>
        <end position="193"/>
    </location>
</feature>